<keyword evidence="11" id="KW-1185">Reference proteome</keyword>
<feature type="region of interest" description="Disordered" evidence="7">
    <location>
        <begin position="490"/>
        <end position="510"/>
    </location>
</feature>
<feature type="transmembrane region" description="Helical" evidence="8">
    <location>
        <begin position="73"/>
        <end position="92"/>
    </location>
</feature>
<feature type="transmembrane region" description="Helical" evidence="8">
    <location>
        <begin position="43"/>
        <end position="61"/>
    </location>
</feature>
<proteinExistence type="predicted"/>
<comment type="caution">
    <text evidence="10">The sequence shown here is derived from an EMBL/GenBank/DDBJ whole genome shotgun (WGS) entry which is preliminary data.</text>
</comment>
<dbReference type="InterPro" id="IPR004638">
    <property type="entry name" value="EmrB-like"/>
</dbReference>
<reference evidence="10 11" key="1">
    <citation type="submission" date="2021-01" db="EMBL/GenBank/DDBJ databases">
        <title>Sequencing the genomes of 1000 actinobacteria strains.</title>
        <authorList>
            <person name="Klenk H.-P."/>
        </authorList>
    </citation>
    <scope>NUCLEOTIDE SEQUENCE [LARGE SCALE GENOMIC DNA]</scope>
    <source>
        <strain evidence="10 11">DSM 100204</strain>
    </source>
</reference>
<keyword evidence="6 8" id="KW-0472">Membrane</keyword>
<feature type="transmembrane region" description="Helical" evidence="8">
    <location>
        <begin position="220"/>
        <end position="240"/>
    </location>
</feature>
<evidence type="ECO:0000256" key="4">
    <source>
        <dbReference type="ARBA" id="ARBA00022692"/>
    </source>
</evidence>
<dbReference type="Gene3D" id="1.20.1720.10">
    <property type="entry name" value="Multidrug resistance protein D"/>
    <property type="match status" value="1"/>
</dbReference>
<feature type="transmembrane region" description="Helical" evidence="8">
    <location>
        <begin position="195"/>
        <end position="214"/>
    </location>
</feature>
<dbReference type="Pfam" id="PF07690">
    <property type="entry name" value="MFS_1"/>
    <property type="match status" value="1"/>
</dbReference>
<feature type="transmembrane region" description="Helical" evidence="8">
    <location>
        <begin position="298"/>
        <end position="316"/>
    </location>
</feature>
<evidence type="ECO:0000256" key="7">
    <source>
        <dbReference type="SAM" id="MobiDB-lite"/>
    </source>
</evidence>
<comment type="subcellular location">
    <subcellularLocation>
        <location evidence="1">Cell membrane</location>
        <topology evidence="1">Multi-pass membrane protein</topology>
    </subcellularLocation>
</comment>
<keyword evidence="3" id="KW-1003">Cell membrane</keyword>
<feature type="transmembrane region" description="Helical" evidence="8">
    <location>
        <begin position="393"/>
        <end position="412"/>
    </location>
</feature>
<evidence type="ECO:0000256" key="3">
    <source>
        <dbReference type="ARBA" id="ARBA00022475"/>
    </source>
</evidence>
<dbReference type="SUPFAM" id="SSF103473">
    <property type="entry name" value="MFS general substrate transporter"/>
    <property type="match status" value="1"/>
</dbReference>
<accession>A0ABS2LNP5</accession>
<dbReference type="PANTHER" id="PTHR23501:SF197">
    <property type="entry name" value="COMD"/>
    <property type="match status" value="1"/>
</dbReference>
<dbReference type="InterPro" id="IPR020846">
    <property type="entry name" value="MFS_dom"/>
</dbReference>
<feature type="transmembrane region" description="Helical" evidence="8">
    <location>
        <begin position="98"/>
        <end position="119"/>
    </location>
</feature>
<dbReference type="InterPro" id="IPR036259">
    <property type="entry name" value="MFS_trans_sf"/>
</dbReference>
<evidence type="ECO:0000313" key="10">
    <source>
        <dbReference type="EMBL" id="MBM7489534.1"/>
    </source>
</evidence>
<evidence type="ECO:0000256" key="5">
    <source>
        <dbReference type="ARBA" id="ARBA00022989"/>
    </source>
</evidence>
<evidence type="ECO:0000256" key="2">
    <source>
        <dbReference type="ARBA" id="ARBA00022448"/>
    </source>
</evidence>
<dbReference type="NCBIfam" id="TIGR00711">
    <property type="entry name" value="efflux_EmrB"/>
    <property type="match status" value="1"/>
</dbReference>
<sequence>MSRRLYMGVIGVILGMIMAPLDGMMLGPALPVIVGDLGGAQDFSWVMTAYLVPMAAATPIWGKLGDLFGRRPAYLSAIAVFLLGSALAGVSQEMWQLIAFRVVQGLGGGGLMVGALALIAELVPPRQSARLMGLFGVIMPVALIAGPLLGGVFTEQLSWRWAFYINLPVGAVAALLIVTTIRLEARRISARIDTMGALLLTVVLVALSLLASWVGTRYTWTSAPILGLAATALLALATFVRVEQQAVEPIVPLRLFADRSFTLAQILRLTAGAAMMVFAAFLPLYMQLAKGASPTASGLLILPAMLGMVAVSVASGQIISRTGRYRGLAILGGAVLTVGMLTLFVLEPDTNLALASALTLLGGAGVGFIMQSTTIITINSAPPRDMGAASGSVTLWHTMGASLGAAMLGALYTSRLATTIEDRLGGEPAGRILADGELTVDAVHRLPDMAQDAIRAGVTDGVHGMAAAGLALGTIAFVLAWFIRETALRGGTTPQSTRSEPIPTLEEHHV</sequence>
<feature type="transmembrane region" description="Helical" evidence="8">
    <location>
        <begin position="161"/>
        <end position="183"/>
    </location>
</feature>
<feature type="transmembrane region" description="Helical" evidence="8">
    <location>
        <begin position="261"/>
        <end position="286"/>
    </location>
</feature>
<organism evidence="10 11">
    <name type="scientific">Micromonospora luteifusca</name>
    <dbReference type="NCBI Taxonomy" id="709860"/>
    <lineage>
        <taxon>Bacteria</taxon>
        <taxon>Bacillati</taxon>
        <taxon>Actinomycetota</taxon>
        <taxon>Actinomycetes</taxon>
        <taxon>Micromonosporales</taxon>
        <taxon>Micromonosporaceae</taxon>
        <taxon>Micromonospora</taxon>
    </lineage>
</organism>
<protein>
    <submittedName>
        <fullName evidence="10">EmrB/QacA subfamily drug resistance transporter</fullName>
    </submittedName>
</protein>
<gene>
    <name evidence="10" type="ORF">JOD64_000756</name>
</gene>
<feature type="transmembrane region" description="Helical" evidence="8">
    <location>
        <begin position="352"/>
        <end position="381"/>
    </location>
</feature>
<keyword evidence="5 8" id="KW-1133">Transmembrane helix</keyword>
<dbReference type="Gene3D" id="1.20.1250.20">
    <property type="entry name" value="MFS general substrate transporter like domains"/>
    <property type="match status" value="1"/>
</dbReference>
<dbReference type="Proteomes" id="UP000764837">
    <property type="component" value="Unassembled WGS sequence"/>
</dbReference>
<feature type="transmembrane region" description="Helical" evidence="8">
    <location>
        <begin position="131"/>
        <end position="149"/>
    </location>
</feature>
<keyword evidence="2" id="KW-0813">Transport</keyword>
<evidence type="ECO:0000256" key="1">
    <source>
        <dbReference type="ARBA" id="ARBA00004651"/>
    </source>
</evidence>
<feature type="transmembrane region" description="Helical" evidence="8">
    <location>
        <begin position="328"/>
        <end position="346"/>
    </location>
</feature>
<dbReference type="CDD" id="cd17502">
    <property type="entry name" value="MFS_Azr1_MDR_like"/>
    <property type="match status" value="1"/>
</dbReference>
<evidence type="ECO:0000259" key="9">
    <source>
        <dbReference type="PROSITE" id="PS50850"/>
    </source>
</evidence>
<keyword evidence="4 8" id="KW-0812">Transmembrane</keyword>
<evidence type="ECO:0000313" key="11">
    <source>
        <dbReference type="Proteomes" id="UP000764837"/>
    </source>
</evidence>
<evidence type="ECO:0000256" key="6">
    <source>
        <dbReference type="ARBA" id="ARBA00023136"/>
    </source>
</evidence>
<dbReference type="RefSeq" id="WP_204940916.1">
    <property type="nucleotide sequence ID" value="NZ_JAFBBP010000001.1"/>
</dbReference>
<name>A0ABS2LNP5_9ACTN</name>
<feature type="transmembrane region" description="Helical" evidence="8">
    <location>
        <begin position="5"/>
        <end position="23"/>
    </location>
</feature>
<feature type="transmembrane region" description="Helical" evidence="8">
    <location>
        <begin position="465"/>
        <end position="483"/>
    </location>
</feature>
<dbReference type="PANTHER" id="PTHR23501">
    <property type="entry name" value="MAJOR FACILITATOR SUPERFAMILY"/>
    <property type="match status" value="1"/>
</dbReference>
<dbReference type="InterPro" id="IPR011701">
    <property type="entry name" value="MFS"/>
</dbReference>
<feature type="domain" description="Major facilitator superfamily (MFS) profile" evidence="9">
    <location>
        <begin position="8"/>
        <end position="488"/>
    </location>
</feature>
<dbReference type="EMBL" id="JAFBBP010000001">
    <property type="protein sequence ID" value="MBM7489534.1"/>
    <property type="molecule type" value="Genomic_DNA"/>
</dbReference>
<evidence type="ECO:0000256" key="8">
    <source>
        <dbReference type="SAM" id="Phobius"/>
    </source>
</evidence>
<dbReference type="PROSITE" id="PS50850">
    <property type="entry name" value="MFS"/>
    <property type="match status" value="1"/>
</dbReference>